<keyword evidence="5" id="KW-0964">Secreted</keyword>
<evidence type="ECO:0000313" key="11">
    <source>
        <dbReference type="Proteomes" id="UP001652624"/>
    </source>
</evidence>
<evidence type="ECO:0000256" key="7">
    <source>
        <dbReference type="ARBA" id="ARBA00023157"/>
    </source>
</evidence>
<evidence type="ECO:0000256" key="1">
    <source>
        <dbReference type="ARBA" id="ARBA00004613"/>
    </source>
</evidence>
<proteinExistence type="inferred from homology"/>
<evidence type="ECO:0000256" key="6">
    <source>
        <dbReference type="ARBA" id="ARBA00022729"/>
    </source>
</evidence>
<sequence length="112" mass="12367">MRTLLLILLGIWCLTAYGVDGVGSEALEKSVCMSLKTRPLPVHRIRTYTIKEGSLKAVIFITKRGFKICANPEDEWVKKAIKSVDKSTRRNATQTKPTGTQQTTNTAVTLTG</sequence>
<name>A0A1S3AAG2_ERIEU</name>
<dbReference type="GO" id="GO:0048020">
    <property type="term" value="F:CCR chemokine receptor binding"/>
    <property type="evidence" value="ECO:0007669"/>
    <property type="project" value="TreeGrafter"/>
</dbReference>
<dbReference type="PANTHER" id="PTHR12015">
    <property type="entry name" value="SMALL INDUCIBLE CYTOKINE A"/>
    <property type="match status" value="1"/>
</dbReference>
<evidence type="ECO:0000256" key="8">
    <source>
        <dbReference type="SAM" id="MobiDB-lite"/>
    </source>
</evidence>
<feature type="region of interest" description="Disordered" evidence="8">
    <location>
        <begin position="86"/>
        <end position="112"/>
    </location>
</feature>
<dbReference type="SUPFAM" id="SSF54117">
    <property type="entry name" value="Interleukin 8-like chemokines"/>
    <property type="match status" value="1"/>
</dbReference>
<keyword evidence="4" id="KW-0202">Cytokine</keyword>
<dbReference type="InterPro" id="IPR036048">
    <property type="entry name" value="Interleukin_8-like_sf"/>
</dbReference>
<dbReference type="InterPro" id="IPR008105">
    <property type="entry name" value="Chemokine_XCL1/XCL2"/>
</dbReference>
<dbReference type="Pfam" id="PF00048">
    <property type="entry name" value="IL8"/>
    <property type="match status" value="1"/>
</dbReference>
<feature type="signal peptide" evidence="9">
    <location>
        <begin position="1"/>
        <end position="21"/>
    </location>
</feature>
<dbReference type="GeneID" id="103121271"/>
<reference evidence="12" key="1">
    <citation type="submission" date="2025-08" db="UniProtKB">
        <authorList>
            <consortium name="RefSeq"/>
        </authorList>
    </citation>
    <scope>IDENTIFICATION</scope>
</reference>
<evidence type="ECO:0000256" key="2">
    <source>
        <dbReference type="ARBA" id="ARBA00006894"/>
    </source>
</evidence>
<keyword evidence="7" id="KW-1015">Disulfide bond</keyword>
<accession>A0A1S3AAG2</accession>
<evidence type="ECO:0000256" key="9">
    <source>
        <dbReference type="SAM" id="SignalP"/>
    </source>
</evidence>
<dbReference type="Gene3D" id="2.40.50.40">
    <property type="match status" value="1"/>
</dbReference>
<dbReference type="FunFam" id="2.40.50.40:FF:000023">
    <property type="entry name" value="Lymphotactin isoform X1"/>
    <property type="match status" value="1"/>
</dbReference>
<evidence type="ECO:0000256" key="5">
    <source>
        <dbReference type="ARBA" id="ARBA00022525"/>
    </source>
</evidence>
<dbReference type="InParanoid" id="A0A1S3AAG2"/>
<dbReference type="Proteomes" id="UP001652624">
    <property type="component" value="Chromosome 9"/>
</dbReference>
<dbReference type="InterPro" id="IPR001811">
    <property type="entry name" value="Chemokine_IL8-like_dom"/>
</dbReference>
<keyword evidence="11" id="KW-1185">Reference proteome</keyword>
<keyword evidence="6 9" id="KW-0732">Signal</keyword>
<evidence type="ECO:0000313" key="12">
    <source>
        <dbReference type="RefSeq" id="XP_007531854.1"/>
    </source>
</evidence>
<dbReference type="GO" id="GO:0005615">
    <property type="term" value="C:extracellular space"/>
    <property type="evidence" value="ECO:0007669"/>
    <property type="project" value="UniProtKB-KW"/>
</dbReference>
<comment type="subcellular location">
    <subcellularLocation>
        <location evidence="1">Secreted</location>
    </subcellularLocation>
</comment>
<dbReference type="PRINTS" id="PR01731">
    <property type="entry name" value="LYMPHOTACTIN"/>
</dbReference>
<dbReference type="GO" id="GO:0061844">
    <property type="term" value="P:antimicrobial humoral immune response mediated by antimicrobial peptide"/>
    <property type="evidence" value="ECO:0007669"/>
    <property type="project" value="TreeGrafter"/>
</dbReference>
<dbReference type="PANTHER" id="PTHR12015:SF101">
    <property type="entry name" value="CYTOKINE SCM-1 BETA-RELATED"/>
    <property type="match status" value="1"/>
</dbReference>
<evidence type="ECO:0000259" key="10">
    <source>
        <dbReference type="SMART" id="SM00199"/>
    </source>
</evidence>
<organism evidence="11 12">
    <name type="scientific">Erinaceus europaeus</name>
    <name type="common">Western European hedgehog</name>
    <dbReference type="NCBI Taxonomy" id="9365"/>
    <lineage>
        <taxon>Eukaryota</taxon>
        <taxon>Metazoa</taxon>
        <taxon>Chordata</taxon>
        <taxon>Craniata</taxon>
        <taxon>Vertebrata</taxon>
        <taxon>Euteleostomi</taxon>
        <taxon>Mammalia</taxon>
        <taxon>Eutheria</taxon>
        <taxon>Laurasiatheria</taxon>
        <taxon>Eulipotyphla</taxon>
        <taxon>Erinaceidae</taxon>
        <taxon>Erinaceinae</taxon>
        <taxon>Erinaceus</taxon>
    </lineage>
</organism>
<evidence type="ECO:0000256" key="3">
    <source>
        <dbReference type="ARBA" id="ARBA00022500"/>
    </source>
</evidence>
<feature type="compositionally biased region" description="Low complexity" evidence="8">
    <location>
        <begin position="93"/>
        <end position="112"/>
    </location>
</feature>
<feature type="chain" id="PRO_5010302564" evidence="9">
    <location>
        <begin position="22"/>
        <end position="112"/>
    </location>
</feature>
<keyword evidence="3" id="KW-0145">Chemotaxis</keyword>
<dbReference type="GO" id="GO:0030335">
    <property type="term" value="P:positive regulation of cell migration"/>
    <property type="evidence" value="ECO:0007669"/>
    <property type="project" value="TreeGrafter"/>
</dbReference>
<evidence type="ECO:0000256" key="4">
    <source>
        <dbReference type="ARBA" id="ARBA00022514"/>
    </source>
</evidence>
<dbReference type="OrthoDB" id="9906867at2759"/>
<feature type="domain" description="Chemokine interleukin-8-like" evidence="10">
    <location>
        <begin position="28"/>
        <end position="84"/>
    </location>
</feature>
<gene>
    <name evidence="12" type="primary">LOC103121271</name>
</gene>
<dbReference type="AlphaFoldDB" id="A0A1S3AAG2"/>
<dbReference type="SMART" id="SM00199">
    <property type="entry name" value="SCY"/>
    <property type="match status" value="1"/>
</dbReference>
<dbReference type="GO" id="GO:0006954">
    <property type="term" value="P:inflammatory response"/>
    <property type="evidence" value="ECO:0007669"/>
    <property type="project" value="TreeGrafter"/>
</dbReference>
<protein>
    <submittedName>
        <fullName evidence="12">Lymphotactin</fullName>
    </submittedName>
</protein>
<dbReference type="GO" id="GO:0008009">
    <property type="term" value="F:chemokine activity"/>
    <property type="evidence" value="ECO:0007669"/>
    <property type="project" value="InterPro"/>
</dbReference>
<dbReference type="GO" id="GO:0070098">
    <property type="term" value="P:chemokine-mediated signaling pathway"/>
    <property type="evidence" value="ECO:0007669"/>
    <property type="project" value="TreeGrafter"/>
</dbReference>
<dbReference type="RefSeq" id="XP_007531854.1">
    <property type="nucleotide sequence ID" value="XM_007531792.2"/>
</dbReference>
<comment type="similarity">
    <text evidence="2">Belongs to the intercrine gamma family.</text>
</comment>
<dbReference type="eggNOG" id="ENOG502S6ZP">
    <property type="taxonomic scope" value="Eukaryota"/>
</dbReference>
<dbReference type="InterPro" id="IPR039809">
    <property type="entry name" value="Chemokine_b/g/d"/>
</dbReference>
<dbReference type="FunCoup" id="A0A1S3AAG2">
    <property type="interactions" value="219"/>
</dbReference>